<keyword evidence="2" id="KW-1185">Reference proteome</keyword>
<dbReference type="KEGG" id="aph:APH_0704"/>
<accession>Q2GK16</accession>
<dbReference type="PaxDb" id="212042-APH_0704"/>
<dbReference type="EMBL" id="CP000235">
    <property type="protein sequence ID" value="ABD43700.1"/>
    <property type="molecule type" value="Genomic_DNA"/>
</dbReference>
<dbReference type="Proteomes" id="UP000001943">
    <property type="component" value="Chromosome"/>
</dbReference>
<evidence type="ECO:0000313" key="2">
    <source>
        <dbReference type="Proteomes" id="UP000001943"/>
    </source>
</evidence>
<gene>
    <name evidence="1" type="ordered locus">APH_0704</name>
</gene>
<reference evidence="1 2" key="1">
    <citation type="journal article" date="2006" name="PLoS Genet.">
        <title>Comparative genomics of emerging human ehrlichiosis agents.</title>
        <authorList>
            <person name="Dunning Hotopp J.C."/>
            <person name="Lin M."/>
            <person name="Madupu R."/>
            <person name="Crabtree J."/>
            <person name="Angiuoli S.V."/>
            <person name="Eisen J.A."/>
            <person name="Seshadri R."/>
            <person name="Ren Q."/>
            <person name="Wu M."/>
            <person name="Utterback T.R."/>
            <person name="Smith S."/>
            <person name="Lewis M."/>
            <person name="Khouri H."/>
            <person name="Zhang C."/>
            <person name="Niu H."/>
            <person name="Lin Q."/>
            <person name="Ohashi N."/>
            <person name="Zhi N."/>
            <person name="Nelson W."/>
            <person name="Brinkac L.M."/>
            <person name="Dodson R.J."/>
            <person name="Rosovitz M.J."/>
            <person name="Sundaram J."/>
            <person name="Daugherty S.C."/>
            <person name="Davidsen T."/>
            <person name="Durkin A.S."/>
            <person name="Gwinn M."/>
            <person name="Haft D.H."/>
            <person name="Selengut J.D."/>
            <person name="Sullivan S.A."/>
            <person name="Zafar N."/>
            <person name="Zhou L."/>
            <person name="Benahmed F."/>
            <person name="Forberger H."/>
            <person name="Halpin R."/>
            <person name="Mulligan S."/>
            <person name="Robinson J."/>
            <person name="White O."/>
            <person name="Rikihisa Y."/>
            <person name="Tettelin H."/>
        </authorList>
    </citation>
    <scope>NUCLEOTIDE SEQUENCE [LARGE SCALE GENOMIC DNA]</scope>
    <source>
        <strain evidence="1 2">HZ</strain>
    </source>
</reference>
<dbReference type="HOGENOM" id="CLU_3371685_0_0_5"/>
<dbReference type="EnsemblBacteria" id="ABD43700">
    <property type="protein sequence ID" value="ABD43700"/>
    <property type="gene ID" value="APH_0704"/>
</dbReference>
<protein>
    <submittedName>
        <fullName evidence="1">Uncharacterized protein</fullName>
    </submittedName>
</protein>
<dbReference type="AlphaFoldDB" id="Q2GK16"/>
<name>Q2GK16_ANAPZ</name>
<sequence>MGEDEDVLTQHETTSVTQRMMRLKEMTASSGRHV</sequence>
<evidence type="ECO:0000313" key="1">
    <source>
        <dbReference type="EMBL" id="ABD43700.1"/>
    </source>
</evidence>
<proteinExistence type="predicted"/>
<dbReference type="STRING" id="212042.APH_0704"/>
<organism evidence="1 2">
    <name type="scientific">Anaplasma phagocytophilum (strain HZ)</name>
    <dbReference type="NCBI Taxonomy" id="212042"/>
    <lineage>
        <taxon>Bacteria</taxon>
        <taxon>Pseudomonadati</taxon>
        <taxon>Pseudomonadota</taxon>
        <taxon>Alphaproteobacteria</taxon>
        <taxon>Rickettsiales</taxon>
        <taxon>Anaplasmataceae</taxon>
        <taxon>Anaplasma</taxon>
        <taxon>phagocytophilum group</taxon>
    </lineage>
</organism>